<dbReference type="AlphaFoldDB" id="A0A317PC22"/>
<dbReference type="RefSeq" id="WP_146215671.1">
    <property type="nucleotide sequence ID" value="NZ_QGTR01000017.1"/>
</dbReference>
<evidence type="ECO:0000313" key="1">
    <source>
        <dbReference type="EMBL" id="PWV94435.1"/>
    </source>
</evidence>
<evidence type="ECO:0000313" key="2">
    <source>
        <dbReference type="Proteomes" id="UP000246352"/>
    </source>
</evidence>
<reference evidence="1 2" key="1">
    <citation type="submission" date="2018-05" db="EMBL/GenBank/DDBJ databases">
        <title>Genomic Encyclopedia of Type Strains, Phase IV (KMG-IV): sequencing the most valuable type-strain genomes for metagenomic binning, comparative biology and taxonomic classification.</title>
        <authorList>
            <person name="Goeker M."/>
        </authorList>
    </citation>
    <scope>NUCLEOTIDE SEQUENCE [LARGE SCALE GENOMIC DNA]</scope>
    <source>
        <strain evidence="1 2">DSM 16791</strain>
    </source>
</reference>
<dbReference type="OrthoDB" id="9846010at2"/>
<protein>
    <submittedName>
        <fullName evidence="1">Uncharacterized protein</fullName>
    </submittedName>
</protein>
<accession>A0A317PC22</accession>
<comment type="caution">
    <text evidence="1">The sequence shown here is derived from an EMBL/GenBank/DDBJ whole genome shotgun (WGS) entry which is preliminary data.</text>
</comment>
<gene>
    <name evidence="1" type="ORF">DFR52_1172</name>
</gene>
<name>A0A317PC22_9HYPH</name>
<proteinExistence type="predicted"/>
<dbReference type="EMBL" id="QGTR01000017">
    <property type="protein sequence ID" value="PWV94435.1"/>
    <property type="molecule type" value="Genomic_DNA"/>
</dbReference>
<keyword evidence="2" id="KW-1185">Reference proteome</keyword>
<sequence length="544" mass="61420">MLQSSAVAHDFFGQNPPSEKTAVLIANEAQAFEIRERSRRKPIRLLNNADVQTFVAGIRNRNRSHLLATTLDAITNGLIQNQLPPTGEHAPVVPLFSRSGDPFHGFQNSYIEIRQNKVEAQTLANLQSQFRPASNDLRPKIVFVVEDRQKALDIFSKMNSASCLFSPTPTGVSRFDLPDKAANEYERLYFTRYDNHQSAAIAVLPETDDMRIDFINRLMMLRSKKVTLDPSDLLPQFKSLSDYASGKLNRANNENRDFWATAWIHSLIERAYVQDYAQLEVQTALAMLKMIPVQGLSVHVLRFVNQVLGTSPDALAYLRNGKKMFEEIPGSAFDKKMYEPSYFGLLQNLHATELYQVQPADPGAAEATYRFVKDEGPYFTNLAMLGNTAALGHLTSGDPSRAFQLYEELKIENAGDTLDRWSILSNRLVSMYQAFGEVDDRSLLELTEIVLSAKVSNVWKYHLYRFALNLIGVDTHRSVSAELWLFIENSGYFSGLPRGDIMAHQKRLVSNDFSEHTKNGVLSGQMGDFLYKSGMFPSADFDWT</sequence>
<dbReference type="Proteomes" id="UP000246352">
    <property type="component" value="Unassembled WGS sequence"/>
</dbReference>
<organism evidence="1 2">
    <name type="scientific">Hoeflea marina</name>
    <dbReference type="NCBI Taxonomy" id="274592"/>
    <lineage>
        <taxon>Bacteria</taxon>
        <taxon>Pseudomonadati</taxon>
        <taxon>Pseudomonadota</taxon>
        <taxon>Alphaproteobacteria</taxon>
        <taxon>Hyphomicrobiales</taxon>
        <taxon>Rhizobiaceae</taxon>
        <taxon>Hoeflea</taxon>
    </lineage>
</organism>